<reference evidence="2" key="1">
    <citation type="journal article" date="2001" name="Biosci. Biotechnol. Biochem.">
        <title>Isolation and characterization of Desulfitobacterium sp. strain Y51 capable of efficient dehalogenation of tetrachloroethene and polychloroethanes.</title>
        <authorList>
            <person name="Suyama A."/>
            <person name="Iwakiri R."/>
            <person name="Kai K."/>
            <person name="Tokunaga T."/>
            <person name="Sera N."/>
            <person name="Furukawa K."/>
        </authorList>
    </citation>
    <scope>NUCLEOTIDE SEQUENCE</scope>
</reference>
<organism evidence="2">
    <name type="scientific">Desulfitobacterium hafniense (strain Y51)</name>
    <dbReference type="NCBI Taxonomy" id="138119"/>
    <lineage>
        <taxon>Bacteria</taxon>
        <taxon>Bacillati</taxon>
        <taxon>Bacillota</taxon>
        <taxon>Clostridia</taxon>
        <taxon>Eubacteriales</taxon>
        <taxon>Desulfitobacteriaceae</taxon>
        <taxon>Desulfitobacterium</taxon>
    </lineage>
</organism>
<sequence>MTLGASKQTLFDLGLLFGVKETLPSSSVLVGCTCQWDDAEHILGLTASGIPRITLDTLPNLRFYIKHLALRGSDGFCEHFLTLSIE</sequence>
<reference evidence="2" key="2">
    <citation type="journal article" date="2002" name="J. Bacteriol.">
        <title>Molecular characterization of the PceA reductive dehalogenase of desulfitobacterium sp. strain Y51.</title>
        <authorList>
            <person name="Suyama A."/>
            <person name="Yamashita M."/>
            <person name="Yoshino S."/>
            <person name="Furukawa K."/>
        </authorList>
    </citation>
    <scope>NUCLEOTIDE SEQUENCE</scope>
</reference>
<evidence type="ECO:0000313" key="1">
    <source>
        <dbReference type="EMBL" id="AAW80322.1"/>
    </source>
</evidence>
<dbReference type="PROSITE" id="PS51257">
    <property type="entry name" value="PROKAR_LIPOPROTEIN"/>
    <property type="match status" value="1"/>
</dbReference>
<reference evidence="1" key="3">
    <citation type="journal article" date="2006" name="Appl. Microbiol. Biotechnol.">
        <title>Emergence of two types of nondechlorinating variants in the tetrachloroethene-halorespiring Desulfitobacterium sp. strain Y51.</title>
        <authorList>
            <person name="Futagami T."/>
            <person name="Tsuboi Y."/>
            <person name="Suyama A."/>
            <person name="Goto M."/>
            <person name="Furukawa K."/>
        </authorList>
    </citation>
    <scope>NUCLEOTIDE SEQUENCE</scope>
    <source>
        <strain evidence="1">Y51</strain>
    </source>
</reference>
<name>Q8L173_DESHY</name>
<accession>Q8L173</accession>
<dbReference type="EMBL" id="AY706985">
    <property type="protein sequence ID" value="AAW80322.1"/>
    <property type="molecule type" value="Genomic_DNA"/>
</dbReference>
<protein>
    <submittedName>
        <fullName evidence="2">Uncharacterized protein</fullName>
    </submittedName>
</protein>
<proteinExistence type="predicted"/>
<evidence type="ECO:0000313" key="2">
    <source>
        <dbReference type="EMBL" id="BAC00914.1"/>
    </source>
</evidence>
<dbReference type="AlphaFoldDB" id="Q8L173"/>
<dbReference type="EMBL" id="AB070709">
    <property type="protein sequence ID" value="BAC00914.1"/>
    <property type="molecule type" value="Genomic_DNA"/>
</dbReference>